<dbReference type="EMBL" id="CCKQ01006049">
    <property type="protein sequence ID" value="CDW77335.1"/>
    <property type="molecule type" value="Genomic_DNA"/>
</dbReference>
<accession>A0A078A4Z4</accession>
<dbReference type="InterPro" id="IPR023393">
    <property type="entry name" value="START-like_dom_sf"/>
</dbReference>
<dbReference type="Gene3D" id="3.30.530.20">
    <property type="match status" value="1"/>
</dbReference>
<evidence type="ECO:0000313" key="2">
    <source>
        <dbReference type="Proteomes" id="UP000039865"/>
    </source>
</evidence>
<sequence>MGAICCAEGRKGEADTEGLSTSQLRKAVVHNTGIAKDDIFGDQMNDIDETQDDIDSIYKNRFEENLKINSTNLLDFYERLRLQESDYGKYDSKVNEEKLKILFRTKGSELCQDVPVIWSQYMFEKGITVPMILKAIHNPEERVKWDKDLRSAEVPRMENENSMMVWHQQTKSTIKYILTRDFLEKKIKFTTGNKKYVYFSSLPDEILAAADGESRAYTVFGFHVFERQEDGRILMEVITQTDYNVGVGALAKIAQSAVVSSFPKTPKPHAIYIHMWK</sequence>
<evidence type="ECO:0000313" key="1">
    <source>
        <dbReference type="EMBL" id="CDW77335.1"/>
    </source>
</evidence>
<name>A0A078A4Z4_STYLE</name>
<gene>
    <name evidence="1" type="primary">Contig12210.g13043</name>
    <name evidence="1" type="ORF">STYLEM_6295</name>
</gene>
<proteinExistence type="predicted"/>
<dbReference type="OrthoDB" id="327530at2759"/>
<evidence type="ECO:0008006" key="3">
    <source>
        <dbReference type="Google" id="ProtNLM"/>
    </source>
</evidence>
<dbReference type="SUPFAM" id="SSF55961">
    <property type="entry name" value="Bet v1-like"/>
    <property type="match status" value="1"/>
</dbReference>
<dbReference type="InParanoid" id="A0A078A4Z4"/>
<protein>
    <recommendedName>
        <fullName evidence="3">START domain-containing protein</fullName>
    </recommendedName>
</protein>
<dbReference type="Proteomes" id="UP000039865">
    <property type="component" value="Unassembled WGS sequence"/>
</dbReference>
<dbReference type="AlphaFoldDB" id="A0A078A4Z4"/>
<reference evidence="1 2" key="1">
    <citation type="submission" date="2014-06" db="EMBL/GenBank/DDBJ databases">
        <authorList>
            <person name="Swart Estienne"/>
        </authorList>
    </citation>
    <scope>NUCLEOTIDE SEQUENCE [LARGE SCALE GENOMIC DNA]</scope>
    <source>
        <strain evidence="1 2">130c</strain>
    </source>
</reference>
<organism evidence="1 2">
    <name type="scientific">Stylonychia lemnae</name>
    <name type="common">Ciliate</name>
    <dbReference type="NCBI Taxonomy" id="5949"/>
    <lineage>
        <taxon>Eukaryota</taxon>
        <taxon>Sar</taxon>
        <taxon>Alveolata</taxon>
        <taxon>Ciliophora</taxon>
        <taxon>Intramacronucleata</taxon>
        <taxon>Spirotrichea</taxon>
        <taxon>Stichotrichia</taxon>
        <taxon>Sporadotrichida</taxon>
        <taxon>Oxytrichidae</taxon>
        <taxon>Stylonychinae</taxon>
        <taxon>Stylonychia</taxon>
    </lineage>
</organism>
<keyword evidence="2" id="KW-1185">Reference proteome</keyword>